<dbReference type="RefSeq" id="WP_132794849.1">
    <property type="nucleotide sequence ID" value="NZ_SLXM01000005.1"/>
</dbReference>
<keyword evidence="3" id="KW-1185">Reference proteome</keyword>
<reference evidence="2 3" key="1">
    <citation type="submission" date="2019-03" db="EMBL/GenBank/DDBJ databases">
        <title>Genomic Encyclopedia of Type Strains, Phase IV (KMG-IV): sequencing the most valuable type-strain genomes for metagenomic binning, comparative biology and taxonomic classification.</title>
        <authorList>
            <person name="Goeker M."/>
        </authorList>
    </citation>
    <scope>NUCLEOTIDE SEQUENCE [LARGE SCALE GENOMIC DNA]</scope>
    <source>
        <strain evidence="2 3">DSM 14836</strain>
    </source>
</reference>
<name>A0A4R2NTI6_9FLAO</name>
<dbReference type="InterPro" id="IPR014992">
    <property type="entry name" value="DUF1842"/>
</dbReference>
<evidence type="ECO:0000259" key="1">
    <source>
        <dbReference type="Pfam" id="PF08896"/>
    </source>
</evidence>
<accession>A0A4R2NTI6</accession>
<evidence type="ECO:0000313" key="3">
    <source>
        <dbReference type="Proteomes" id="UP000294564"/>
    </source>
</evidence>
<dbReference type="AlphaFoldDB" id="A0A4R2NTI6"/>
<sequence>MPALKEPKSLIDSAYLSKGTIGNVGMPAEPIIHFSLVVCATSGIISGIIEIIQAIDRPSILLNVTGSIRSTGFGENTKTVNLSGNYLITVPPPAIGSYLQHFTAHMDINNEWNGTGGFTYSNQKIENVPVKSEN</sequence>
<organism evidence="2 3">
    <name type="scientific">Tenacibaculum skagerrakense</name>
    <dbReference type="NCBI Taxonomy" id="186571"/>
    <lineage>
        <taxon>Bacteria</taxon>
        <taxon>Pseudomonadati</taxon>
        <taxon>Bacteroidota</taxon>
        <taxon>Flavobacteriia</taxon>
        <taxon>Flavobacteriales</taxon>
        <taxon>Flavobacteriaceae</taxon>
        <taxon>Tenacibaculum</taxon>
    </lineage>
</organism>
<gene>
    <name evidence="2" type="ORF">EV195_105235</name>
</gene>
<comment type="caution">
    <text evidence="2">The sequence shown here is derived from an EMBL/GenBank/DDBJ whole genome shotgun (WGS) entry which is preliminary data.</text>
</comment>
<proteinExistence type="predicted"/>
<protein>
    <submittedName>
        <fullName evidence="2">Uncharacterized protein DUF1842</fullName>
    </submittedName>
</protein>
<feature type="domain" description="DUF1842" evidence="1">
    <location>
        <begin position="14"/>
        <end position="122"/>
    </location>
</feature>
<dbReference type="OrthoDB" id="7561690at2"/>
<dbReference type="EMBL" id="SLXM01000005">
    <property type="protein sequence ID" value="TCP24804.1"/>
    <property type="molecule type" value="Genomic_DNA"/>
</dbReference>
<evidence type="ECO:0000313" key="2">
    <source>
        <dbReference type="EMBL" id="TCP24804.1"/>
    </source>
</evidence>
<dbReference type="Pfam" id="PF08896">
    <property type="entry name" value="DUF1842"/>
    <property type="match status" value="1"/>
</dbReference>
<dbReference type="Proteomes" id="UP000294564">
    <property type="component" value="Unassembled WGS sequence"/>
</dbReference>